<evidence type="ECO:0000256" key="3">
    <source>
        <dbReference type="ARBA" id="ARBA00022723"/>
    </source>
</evidence>
<dbReference type="InterPro" id="IPR002933">
    <property type="entry name" value="Peptidase_M20"/>
</dbReference>
<dbReference type="Gene3D" id="3.30.70.360">
    <property type="match status" value="1"/>
</dbReference>
<dbReference type="InterPro" id="IPR047177">
    <property type="entry name" value="Pept_M20A"/>
</dbReference>
<evidence type="ECO:0000256" key="4">
    <source>
        <dbReference type="ARBA" id="ARBA00022801"/>
    </source>
</evidence>
<proteinExistence type="inferred from homology"/>
<dbReference type="PANTHER" id="PTHR45962:SF1">
    <property type="entry name" value="N-FATTY-ACYL-AMINO ACID SYNTHASE_HYDROLASE PM20D1"/>
    <property type="match status" value="1"/>
</dbReference>
<dbReference type="Pfam" id="PF01546">
    <property type="entry name" value="Peptidase_M20"/>
    <property type="match status" value="1"/>
</dbReference>
<evidence type="ECO:0000313" key="9">
    <source>
        <dbReference type="Proteomes" id="UP001595378"/>
    </source>
</evidence>
<gene>
    <name evidence="8" type="ORF">ACFODK_03100</name>
</gene>
<protein>
    <submittedName>
        <fullName evidence="8">M20/M25/M40 family metallo-hydrolase</fullName>
    </submittedName>
</protein>
<feature type="signal peptide" evidence="6">
    <location>
        <begin position="1"/>
        <end position="25"/>
    </location>
</feature>
<dbReference type="Proteomes" id="UP001595378">
    <property type="component" value="Unassembled WGS sequence"/>
</dbReference>
<evidence type="ECO:0000256" key="1">
    <source>
        <dbReference type="ARBA" id="ARBA00006247"/>
    </source>
</evidence>
<dbReference type="PROSITE" id="PS00759">
    <property type="entry name" value="ARGE_DAPE_CPG2_2"/>
    <property type="match status" value="1"/>
</dbReference>
<evidence type="ECO:0000256" key="6">
    <source>
        <dbReference type="SAM" id="SignalP"/>
    </source>
</evidence>
<keyword evidence="5" id="KW-0862">Zinc</keyword>
<keyword evidence="9" id="KW-1185">Reference proteome</keyword>
<dbReference type="SUPFAM" id="SSF55031">
    <property type="entry name" value="Bacterial exopeptidase dimerisation domain"/>
    <property type="match status" value="1"/>
</dbReference>
<sequence length="467" mass="49493">MKIRATASLVSLCVALGAFASPALAAPDQVLARQLLDDLIASNTAPSGGPDTRHAVGLLVDALRAEGFPEEDIHVVGISEELPSLVARYRSPDPKAGAVLMMAHIDVVEGLESDWSYPPYQATEEDGWIYGRGSTDNKAGVAMLVAYFIALHREGFAPDRDLILMLTADEETNGFSANMLSTTQRDLIAADFALNTDGGGVIAGPDGAPLAFVMQTAEKVYVTYAFTASDPGGHSSLPKQDSPISAVSRALAALEDYHFPINLNEISRGFFSNWSVVAPPEDRALLAAMAAYQPGEAEPEGLAAHPYYNSLARTTCVATQIGGGHAENALPQTARAVVNCRVLPQESAESVEQRLTALAAPHGVQVETVFPYMASPPSLPREDVTGPVTALAHRHFGTIPVIPELSTGATDGAFIRNAGIPVYGVSAILEDPADIRAHGMDERIAVTAYQRSVAYWYDLAKAVSTLD</sequence>
<dbReference type="RefSeq" id="WP_336918568.1">
    <property type="nucleotide sequence ID" value="NZ_JBANRN010000005.1"/>
</dbReference>
<dbReference type="PANTHER" id="PTHR45962">
    <property type="entry name" value="N-FATTY-ACYL-AMINO ACID SYNTHASE/HYDROLASE PM20D1"/>
    <property type="match status" value="1"/>
</dbReference>
<evidence type="ECO:0000256" key="5">
    <source>
        <dbReference type="ARBA" id="ARBA00022833"/>
    </source>
</evidence>
<dbReference type="InterPro" id="IPR011650">
    <property type="entry name" value="Peptidase_M20_dimer"/>
</dbReference>
<comment type="similarity">
    <text evidence="1">Belongs to the peptidase M20A family.</text>
</comment>
<dbReference type="NCBIfam" id="NF006596">
    <property type="entry name" value="PRK09133.1"/>
    <property type="match status" value="1"/>
</dbReference>
<dbReference type="PROSITE" id="PS00758">
    <property type="entry name" value="ARGE_DAPE_CPG2_1"/>
    <property type="match status" value="1"/>
</dbReference>
<dbReference type="InterPro" id="IPR001261">
    <property type="entry name" value="ArgE/DapE_CS"/>
</dbReference>
<dbReference type="Gene3D" id="1.10.150.900">
    <property type="match status" value="1"/>
</dbReference>
<evidence type="ECO:0000313" key="8">
    <source>
        <dbReference type="EMBL" id="MFC3099873.1"/>
    </source>
</evidence>
<organism evidence="8 9">
    <name type="scientific">Alteraurantiacibacter lauratis</name>
    <dbReference type="NCBI Taxonomy" id="2054627"/>
    <lineage>
        <taxon>Bacteria</taxon>
        <taxon>Pseudomonadati</taxon>
        <taxon>Pseudomonadota</taxon>
        <taxon>Alphaproteobacteria</taxon>
        <taxon>Sphingomonadales</taxon>
        <taxon>Erythrobacteraceae</taxon>
        <taxon>Alteraurantiacibacter</taxon>
    </lineage>
</organism>
<reference evidence="9" key="1">
    <citation type="journal article" date="2019" name="Int. J. Syst. Evol. Microbiol.">
        <title>The Global Catalogue of Microorganisms (GCM) 10K type strain sequencing project: providing services to taxonomists for standard genome sequencing and annotation.</title>
        <authorList>
            <consortium name="The Broad Institute Genomics Platform"/>
            <consortium name="The Broad Institute Genome Sequencing Center for Infectious Disease"/>
            <person name="Wu L."/>
            <person name="Ma J."/>
        </authorList>
    </citation>
    <scope>NUCLEOTIDE SEQUENCE [LARGE SCALE GENOMIC DNA]</scope>
    <source>
        <strain evidence="9">KCTC 52606</strain>
    </source>
</reference>
<dbReference type="EMBL" id="JBHRSU010000003">
    <property type="protein sequence ID" value="MFC3099873.1"/>
    <property type="molecule type" value="Genomic_DNA"/>
</dbReference>
<dbReference type="Gene3D" id="3.40.630.10">
    <property type="entry name" value="Zn peptidases"/>
    <property type="match status" value="1"/>
</dbReference>
<feature type="domain" description="Peptidase M20 dimerisation" evidence="7">
    <location>
        <begin position="217"/>
        <end position="365"/>
    </location>
</feature>
<keyword evidence="3" id="KW-0479">Metal-binding</keyword>
<comment type="caution">
    <text evidence="8">The sequence shown here is derived from an EMBL/GenBank/DDBJ whole genome shotgun (WGS) entry which is preliminary data.</text>
</comment>
<evidence type="ECO:0000259" key="7">
    <source>
        <dbReference type="Pfam" id="PF07687"/>
    </source>
</evidence>
<keyword evidence="4" id="KW-0378">Hydrolase</keyword>
<name>A0ABV7EBA0_9SPHN</name>
<evidence type="ECO:0000256" key="2">
    <source>
        <dbReference type="ARBA" id="ARBA00022670"/>
    </source>
</evidence>
<dbReference type="Pfam" id="PF07687">
    <property type="entry name" value="M20_dimer"/>
    <property type="match status" value="1"/>
</dbReference>
<dbReference type="InterPro" id="IPR036264">
    <property type="entry name" value="Bact_exopeptidase_dim_dom"/>
</dbReference>
<keyword evidence="2" id="KW-0645">Protease</keyword>
<dbReference type="SUPFAM" id="SSF53187">
    <property type="entry name" value="Zn-dependent exopeptidases"/>
    <property type="match status" value="1"/>
</dbReference>
<accession>A0ABV7EBA0</accession>
<keyword evidence="6" id="KW-0732">Signal</keyword>
<feature type="chain" id="PRO_5045730395" evidence="6">
    <location>
        <begin position="26"/>
        <end position="467"/>
    </location>
</feature>